<dbReference type="EMBL" id="CP147920">
    <property type="protein sequence ID" value="XAU14645.1"/>
    <property type="molecule type" value="Genomic_DNA"/>
</dbReference>
<evidence type="ECO:0000256" key="1">
    <source>
        <dbReference type="SAM" id="MobiDB-lite"/>
    </source>
</evidence>
<evidence type="ECO:0000313" key="2">
    <source>
        <dbReference type="EMBL" id="XAU14645.1"/>
    </source>
</evidence>
<evidence type="ECO:0000313" key="3">
    <source>
        <dbReference type="Proteomes" id="UP001447842"/>
    </source>
</evidence>
<reference evidence="2 3" key="1">
    <citation type="submission" date="2024-03" db="EMBL/GenBank/DDBJ databases">
        <title>Sulfurimonas sp. HSL3-1.</title>
        <authorList>
            <person name="Wang S."/>
        </authorList>
    </citation>
    <scope>NUCLEOTIDE SEQUENCE [LARGE SCALE GENOMIC DNA]</scope>
    <source>
        <strain evidence="2 3">HSL3-1</strain>
    </source>
</reference>
<organism evidence="2 3">
    <name type="scientific">Sulfurimonas diazotrophicus</name>
    <dbReference type="NCBI Taxonomy" id="3131939"/>
    <lineage>
        <taxon>Bacteria</taxon>
        <taxon>Pseudomonadati</taxon>
        <taxon>Campylobacterota</taxon>
        <taxon>Epsilonproteobacteria</taxon>
        <taxon>Campylobacterales</taxon>
        <taxon>Sulfurimonadaceae</taxon>
        <taxon>Sulfurimonas</taxon>
    </lineage>
</organism>
<gene>
    <name evidence="2" type="ORF">WCY31_10380</name>
</gene>
<protein>
    <submittedName>
        <fullName evidence="2">Uncharacterized protein</fullName>
    </submittedName>
</protein>
<sequence>MQEDLCYDTPVTECSLHAVAGSVLDIATDVLPILTPILDSQGIVYTVVDGVIYIACDVVDLVQGILDAININLLGLIQINLGEGIQILQKNTIPIKHANTDGDLSDVQVIADNSLLQSLVGLVDFCGVDGSPGNCQRESALQLNLGYLGLVDLLGDAIVYDMPNMAVADGNHSVFALTTLNIDILALLGNSSSPLLYGRYAKNGETFGGLIASCSAAGGGGSGEPSVPSTADIVDTDEYPNFASRRVLKTKVAGNPQTALTVVYLDPTTHAPKTFNSSGEFKWLPPLEVLLYRTDSSCTDELPLAAPTTGNPAGEPVIAYIESGTSYADANTFTMAAVANSNTRILAKYADWGDLLNDLESASSCFLNSNWAANLNGLPQCLNNLGSSSGISQELIEKYPNIATVCLNPLLTGEQQPCSSSAYDNSGSKGFILPEKYNHAYGCLACILDNAADVTACSSDNFAIRPSSYTLELSDPTTPKIAGMSYTLASDALYVGGGTAPTSGYTTTLDNTNDKNASFIFSPVAAATNCPYGDHGFTFSFTDGVGSGSISYPNVGDVNITLADANWTGVDQNKVGWQECLPDSNRTSPDPVGCLVTARVSERFIPDHFDVNASLDNAGSGFTYLYDMNKDNDVNQTGYDYNLSTASLEIEVSAMGANGIGTLSNYLDSCYAQDTNITLQTAGTQISPPSALDYFLYFNPTEADPNVSNSGEGKTALPANGLLSSLPITNVTASFPSRTAPDANGTTLIAYRINFDRRVNQPVNPFRLSLSSVDIVDTDGVYGSDNSPSPDTATFLYGRVHAPRYRIDCSSAALSSCSSTQPLQLFFEFYSSDNNLTLRRQYALDNERSKDAILWFRNTDHSALLEGNITVLSHRYNGYNLYTTSAPLHQNGGIGTPAAGASSVSIGYDGSRGYPYKSSIGLHTQKWLNYDRFNTDPDVNSSFMIEFNAVGQKTGEGNVPNTDSGPANSNRRIMW</sequence>
<proteinExistence type="predicted"/>
<keyword evidence="3" id="KW-1185">Reference proteome</keyword>
<accession>A0ABZ3H7X6</accession>
<feature type="region of interest" description="Disordered" evidence="1">
    <location>
        <begin position="954"/>
        <end position="975"/>
    </location>
</feature>
<feature type="compositionally biased region" description="Polar residues" evidence="1">
    <location>
        <begin position="959"/>
        <end position="975"/>
    </location>
</feature>
<dbReference type="RefSeq" id="WP_345972318.1">
    <property type="nucleotide sequence ID" value="NZ_CP147920.1"/>
</dbReference>
<name>A0ABZ3H7X6_9BACT</name>
<dbReference type="Proteomes" id="UP001447842">
    <property type="component" value="Chromosome"/>
</dbReference>